<dbReference type="AlphaFoldDB" id="A0AA97AR85"/>
<protein>
    <recommendedName>
        <fullName evidence="3">DUF5331 domain-containing protein</fullName>
    </recommendedName>
</protein>
<feature type="compositionally biased region" description="Basic and acidic residues" evidence="1">
    <location>
        <begin position="128"/>
        <end position="145"/>
    </location>
</feature>
<feature type="region of interest" description="Disordered" evidence="1">
    <location>
        <begin position="104"/>
        <end position="175"/>
    </location>
</feature>
<dbReference type="EMBL" id="CP053586">
    <property type="protein sequence ID" value="WNZ24873.1"/>
    <property type="molecule type" value="Genomic_DNA"/>
</dbReference>
<sequence>MNIDHLRKTLKSAWLNYYRQNRHWIMRLGVWVNCQDQRRPSASFILGVLSTLEPQLVQLLPLVVDLNSNPDRIVIALGLNFNPEEELATADTAEGEAKLPVASEPTFKMLPSPTSNAVSPAVAVRGKQPQEKQPQEKQPQEKQPQEKQPIAVPAGGSVEGLSVPVPPNSNSVTSVPLEPAPSNAILSRIVPPPPIPAAIPASTEPAQPTSVSDVQSQIAPAKPSESNNHSEQPLHSSRIPLDTAQLSAHELPDRGTTKTGRKRVRWD</sequence>
<name>A0AA97AR85_9CYAN</name>
<evidence type="ECO:0000313" key="2">
    <source>
        <dbReference type="EMBL" id="WNZ24873.1"/>
    </source>
</evidence>
<organism evidence="2">
    <name type="scientific">Leptolyngbya sp. NK1-12</name>
    <dbReference type="NCBI Taxonomy" id="2547451"/>
    <lineage>
        <taxon>Bacteria</taxon>
        <taxon>Bacillati</taxon>
        <taxon>Cyanobacteriota</taxon>
        <taxon>Cyanophyceae</taxon>
        <taxon>Leptolyngbyales</taxon>
        <taxon>Leptolyngbyaceae</taxon>
        <taxon>Leptolyngbya group</taxon>
        <taxon>Leptolyngbya</taxon>
    </lineage>
</organism>
<feature type="region of interest" description="Disordered" evidence="1">
    <location>
        <begin position="194"/>
        <end position="267"/>
    </location>
</feature>
<accession>A0AA97AR85</accession>
<dbReference type="InterPro" id="IPR020346">
    <property type="entry name" value="Uncharacterised_15.3kDa"/>
</dbReference>
<proteinExistence type="predicted"/>
<feature type="compositionally biased region" description="Polar residues" evidence="1">
    <location>
        <begin position="204"/>
        <end position="235"/>
    </location>
</feature>
<reference evidence="2" key="1">
    <citation type="submission" date="2020-05" db="EMBL/GenBank/DDBJ databases">
        <authorList>
            <person name="Zhu T."/>
            <person name="Keshari N."/>
            <person name="Lu X."/>
        </authorList>
    </citation>
    <scope>NUCLEOTIDE SEQUENCE</scope>
    <source>
        <strain evidence="2">NK1-12</strain>
    </source>
</reference>
<gene>
    <name evidence="2" type="ORF">HJG54_19805</name>
</gene>
<dbReference type="RefSeq" id="WP_316430871.1">
    <property type="nucleotide sequence ID" value="NZ_CP053586.1"/>
</dbReference>
<evidence type="ECO:0000256" key="1">
    <source>
        <dbReference type="SAM" id="MobiDB-lite"/>
    </source>
</evidence>
<dbReference type="Pfam" id="PF17265">
    <property type="entry name" value="DUF5331"/>
    <property type="match status" value="1"/>
</dbReference>
<evidence type="ECO:0008006" key="3">
    <source>
        <dbReference type="Google" id="ProtNLM"/>
    </source>
</evidence>